<dbReference type="Gene3D" id="1.25.40.20">
    <property type="entry name" value="Ankyrin repeat-containing domain"/>
    <property type="match status" value="1"/>
</dbReference>
<dbReference type="SMART" id="SM00248">
    <property type="entry name" value="ANK"/>
    <property type="match status" value="5"/>
</dbReference>
<feature type="region of interest" description="Disordered" evidence="4">
    <location>
        <begin position="1"/>
        <end position="44"/>
    </location>
</feature>
<dbReference type="SUPFAM" id="SSF48403">
    <property type="entry name" value="Ankyrin repeat"/>
    <property type="match status" value="1"/>
</dbReference>
<keyword evidence="1" id="KW-0677">Repeat</keyword>
<feature type="repeat" description="ANK" evidence="3">
    <location>
        <begin position="137"/>
        <end position="169"/>
    </location>
</feature>
<dbReference type="Pfam" id="PF13637">
    <property type="entry name" value="Ank_4"/>
    <property type="match status" value="1"/>
</dbReference>
<evidence type="ECO:0000313" key="6">
    <source>
        <dbReference type="Proteomes" id="UP001549921"/>
    </source>
</evidence>
<evidence type="ECO:0000313" key="5">
    <source>
        <dbReference type="EMBL" id="KAL0830978.1"/>
    </source>
</evidence>
<proteinExistence type="predicted"/>
<feature type="region of interest" description="Disordered" evidence="4">
    <location>
        <begin position="300"/>
        <end position="339"/>
    </location>
</feature>
<feature type="compositionally biased region" description="Basic and acidic residues" evidence="4">
    <location>
        <begin position="1"/>
        <end position="11"/>
    </location>
</feature>
<evidence type="ECO:0000256" key="2">
    <source>
        <dbReference type="ARBA" id="ARBA00023043"/>
    </source>
</evidence>
<dbReference type="PANTHER" id="PTHR46680">
    <property type="entry name" value="NF-KAPPA-B INHIBITOR ALPHA"/>
    <property type="match status" value="1"/>
</dbReference>
<feature type="compositionally biased region" description="Acidic residues" evidence="4">
    <location>
        <begin position="306"/>
        <end position="322"/>
    </location>
</feature>
<accession>A0ABD0T1L1</accession>
<dbReference type="InterPro" id="IPR002110">
    <property type="entry name" value="Ankyrin_rpt"/>
</dbReference>
<reference evidence="5 6" key="1">
    <citation type="submission" date="2024-06" db="EMBL/GenBank/DDBJ databases">
        <title>A chromosome-level genome assembly of beet webworm, Loxostege sticticalis.</title>
        <authorList>
            <person name="Zhang Y."/>
        </authorList>
    </citation>
    <scope>NUCLEOTIDE SEQUENCE [LARGE SCALE GENOMIC DNA]</scope>
    <source>
        <strain evidence="5">AQ028</strain>
        <tissue evidence="5">Male pupae</tissue>
    </source>
</reference>
<dbReference type="InterPro" id="IPR036770">
    <property type="entry name" value="Ankyrin_rpt-contain_sf"/>
</dbReference>
<name>A0ABD0T1L1_LOXSC</name>
<feature type="repeat" description="ANK" evidence="3">
    <location>
        <begin position="212"/>
        <end position="244"/>
    </location>
</feature>
<dbReference type="PROSITE" id="PS50088">
    <property type="entry name" value="ANK_REPEAT"/>
    <property type="match status" value="3"/>
</dbReference>
<dbReference type="InterPro" id="IPR051070">
    <property type="entry name" value="NF-kappa-B_inhibitor"/>
</dbReference>
<keyword evidence="2 3" id="KW-0040">ANK repeat</keyword>
<evidence type="ECO:0000256" key="3">
    <source>
        <dbReference type="PROSITE-ProRule" id="PRU00023"/>
    </source>
</evidence>
<dbReference type="Proteomes" id="UP001549921">
    <property type="component" value="Unassembled WGS sequence"/>
</dbReference>
<organism evidence="5 6">
    <name type="scientific">Loxostege sticticalis</name>
    <name type="common">Beet webworm moth</name>
    <dbReference type="NCBI Taxonomy" id="481309"/>
    <lineage>
        <taxon>Eukaryota</taxon>
        <taxon>Metazoa</taxon>
        <taxon>Ecdysozoa</taxon>
        <taxon>Arthropoda</taxon>
        <taxon>Hexapoda</taxon>
        <taxon>Insecta</taxon>
        <taxon>Pterygota</taxon>
        <taxon>Neoptera</taxon>
        <taxon>Endopterygota</taxon>
        <taxon>Lepidoptera</taxon>
        <taxon>Glossata</taxon>
        <taxon>Ditrysia</taxon>
        <taxon>Pyraloidea</taxon>
        <taxon>Crambidae</taxon>
        <taxon>Pyraustinae</taxon>
        <taxon>Loxostege</taxon>
    </lineage>
</organism>
<gene>
    <name evidence="5" type="ORF">ABMA28_001866</name>
</gene>
<dbReference type="Pfam" id="PF00023">
    <property type="entry name" value="Ank"/>
    <property type="match status" value="1"/>
</dbReference>
<protein>
    <recommendedName>
        <fullName evidence="7">Cactus</fullName>
    </recommendedName>
</protein>
<evidence type="ECO:0000256" key="1">
    <source>
        <dbReference type="ARBA" id="ARBA00022737"/>
    </source>
</evidence>
<dbReference type="EMBL" id="JBEDNZ010000012">
    <property type="protein sequence ID" value="KAL0830978.1"/>
    <property type="molecule type" value="Genomic_DNA"/>
</dbReference>
<dbReference type="PROSITE" id="PS50297">
    <property type="entry name" value="ANK_REP_REGION"/>
    <property type="match status" value="3"/>
</dbReference>
<sequence length="339" mass="37102">MSADKEFDTKIPSDINTDSGFLSGPIDRLDSEDLGPPSDTVKSEVCEENTDSGLDLCTHFSSFGISDVHTPTAEPLRPSDKQTTQTSQDLPVRVLFQQDEDGDTQLHIAAVHGCQQSVGILIKLCPDKSWLNIQNDYRHTALHLAVMGDFPEITRMLVLAGASLALRDVCGRTPVHIAAENKAVDCLKALLAPSIEQPHRRLSAILNQKDYNGQTCVHTAATAGHIKTLRTLVYYGADINAREGLAGWTALHIAARRGDVRLAQYLLEQCAGVVKNARDCGGRTPRRLAKRTKAERLFANVHADSDSETDDDDDDYDSEGENLFERLKDNPSLSTINVA</sequence>
<evidence type="ECO:0000256" key="4">
    <source>
        <dbReference type="SAM" id="MobiDB-lite"/>
    </source>
</evidence>
<dbReference type="Pfam" id="PF12796">
    <property type="entry name" value="Ank_2"/>
    <property type="match status" value="1"/>
</dbReference>
<feature type="repeat" description="ANK" evidence="3">
    <location>
        <begin position="246"/>
        <end position="278"/>
    </location>
</feature>
<comment type="caution">
    <text evidence="5">The sequence shown here is derived from an EMBL/GenBank/DDBJ whole genome shotgun (WGS) entry which is preliminary data.</text>
</comment>
<dbReference type="PANTHER" id="PTHR46680:SF3">
    <property type="entry name" value="NF-KAPPA-B INHIBITOR CACTUS"/>
    <property type="match status" value="1"/>
</dbReference>
<evidence type="ECO:0008006" key="7">
    <source>
        <dbReference type="Google" id="ProtNLM"/>
    </source>
</evidence>
<dbReference type="AlphaFoldDB" id="A0ABD0T1L1"/>